<dbReference type="InterPro" id="IPR023214">
    <property type="entry name" value="HAD_sf"/>
</dbReference>
<keyword evidence="2" id="KW-0812">Transmembrane</keyword>
<dbReference type="EMBL" id="JABFUD020000007">
    <property type="protein sequence ID" value="KAI5077097.1"/>
    <property type="molecule type" value="Genomic_DNA"/>
</dbReference>
<dbReference type="OrthoDB" id="1900337at2759"/>
<dbReference type="InterPro" id="IPR005519">
    <property type="entry name" value="Acid_phosphat_B-like"/>
</dbReference>
<keyword evidence="1" id="KW-0732">Signal</keyword>
<reference evidence="3" key="1">
    <citation type="submission" date="2021-01" db="EMBL/GenBank/DDBJ databases">
        <title>Adiantum capillus-veneris genome.</title>
        <authorList>
            <person name="Fang Y."/>
            <person name="Liao Q."/>
        </authorList>
    </citation>
    <scope>NUCLEOTIDE SEQUENCE</scope>
    <source>
        <strain evidence="3">H3</strain>
        <tissue evidence="3">Leaf</tissue>
    </source>
</reference>
<dbReference type="InterPro" id="IPR036412">
    <property type="entry name" value="HAD-like_sf"/>
</dbReference>
<protein>
    <recommendedName>
        <fullName evidence="5">Acid phosphatase</fullName>
    </recommendedName>
</protein>
<dbReference type="Gene3D" id="3.40.50.1000">
    <property type="entry name" value="HAD superfamily/HAD-like"/>
    <property type="match status" value="1"/>
</dbReference>
<dbReference type="AlphaFoldDB" id="A0A9D4V158"/>
<evidence type="ECO:0000313" key="4">
    <source>
        <dbReference type="Proteomes" id="UP000886520"/>
    </source>
</evidence>
<feature type="transmembrane region" description="Helical" evidence="2">
    <location>
        <begin position="50"/>
        <end position="82"/>
    </location>
</feature>
<sequence>MASRDREDEAYPSENNLSTHSLLSREGSGYESLYGSFFGSYFSLTDGSGIYISSLALTIILSAMVFVAIALVTIVITLSVMLSACEKKHNSSLNFINPRFDSYCLSYQLNMELNNLQDLAIPSKCVSQFSNYIYGEQYLKDSEAVISSTRDYLKGLVADNIWNFTVVLDIDETTLSNFLSSRESIETYVDFISAATWTDESELTPLVPMLNLYLELSAANWSMIFLSERPASAWNVTSRNLLAAGYRGWEQLILRSEDEAGMTVEEYKSRKRAQLEEEGYQIKAVIGDQWSDLTGSATSAARMFKLPNPVYHIM</sequence>
<gene>
    <name evidence="3" type="ORF">GOP47_0006921</name>
</gene>
<proteinExistence type="predicted"/>
<keyword evidence="2" id="KW-1133">Transmembrane helix</keyword>
<comment type="caution">
    <text evidence="3">The sequence shown here is derived from an EMBL/GenBank/DDBJ whole genome shotgun (WGS) entry which is preliminary data.</text>
</comment>
<evidence type="ECO:0000256" key="1">
    <source>
        <dbReference type="ARBA" id="ARBA00022729"/>
    </source>
</evidence>
<evidence type="ECO:0008006" key="5">
    <source>
        <dbReference type="Google" id="ProtNLM"/>
    </source>
</evidence>
<dbReference type="PANTHER" id="PTHR31284">
    <property type="entry name" value="ACID PHOSPHATASE-LIKE PROTEIN"/>
    <property type="match status" value="1"/>
</dbReference>
<keyword evidence="4" id="KW-1185">Reference proteome</keyword>
<organism evidence="3 4">
    <name type="scientific">Adiantum capillus-veneris</name>
    <name type="common">Maidenhair fern</name>
    <dbReference type="NCBI Taxonomy" id="13818"/>
    <lineage>
        <taxon>Eukaryota</taxon>
        <taxon>Viridiplantae</taxon>
        <taxon>Streptophyta</taxon>
        <taxon>Embryophyta</taxon>
        <taxon>Tracheophyta</taxon>
        <taxon>Polypodiopsida</taxon>
        <taxon>Polypodiidae</taxon>
        <taxon>Polypodiales</taxon>
        <taxon>Pteridineae</taxon>
        <taxon>Pteridaceae</taxon>
        <taxon>Vittarioideae</taxon>
        <taxon>Adiantum</taxon>
    </lineage>
</organism>
<name>A0A9D4V158_ADICA</name>
<evidence type="ECO:0000313" key="3">
    <source>
        <dbReference type="EMBL" id="KAI5077097.1"/>
    </source>
</evidence>
<dbReference type="Proteomes" id="UP000886520">
    <property type="component" value="Chromosome 7"/>
</dbReference>
<dbReference type="PANTHER" id="PTHR31284:SF10">
    <property type="entry name" value="ACID PHOSPHATASE-LIKE PROTEIN"/>
    <property type="match status" value="1"/>
</dbReference>
<dbReference type="Pfam" id="PF03767">
    <property type="entry name" value="Acid_phosphat_B"/>
    <property type="match status" value="1"/>
</dbReference>
<dbReference type="SUPFAM" id="SSF56784">
    <property type="entry name" value="HAD-like"/>
    <property type="match status" value="1"/>
</dbReference>
<accession>A0A9D4V158</accession>
<keyword evidence="2" id="KW-0472">Membrane</keyword>
<evidence type="ECO:0000256" key="2">
    <source>
        <dbReference type="SAM" id="Phobius"/>
    </source>
</evidence>